<evidence type="ECO:0000313" key="16">
    <source>
        <dbReference type="EMBL" id="SDS94852.1"/>
    </source>
</evidence>
<feature type="binding site" evidence="13">
    <location>
        <position position="189"/>
    </location>
    <ligand>
        <name>substrate</name>
    </ligand>
</feature>
<evidence type="ECO:0000256" key="7">
    <source>
        <dbReference type="ARBA" id="ARBA00022630"/>
    </source>
</evidence>
<dbReference type="GO" id="GO:0044205">
    <property type="term" value="P:'de novo' UMP biosynthetic process"/>
    <property type="evidence" value="ECO:0007669"/>
    <property type="project" value="UniProtKB-UniRule"/>
</dbReference>
<protein>
    <recommendedName>
        <fullName evidence="13">Dihydroorotate dehydrogenase (quinone)</fullName>
        <ecNumber evidence="13">1.3.5.2</ecNumber>
    </recommendedName>
    <alternativeName>
        <fullName evidence="13">DHOdehase</fullName>
        <shortName evidence="13">DHOD</shortName>
        <shortName evidence="13">DHODase</shortName>
    </alternativeName>
    <alternativeName>
        <fullName evidence="13">Dihydroorotate oxidase</fullName>
    </alternativeName>
</protein>
<dbReference type="AlphaFoldDB" id="A0A1H1WCZ2"/>
<dbReference type="EMBL" id="LT629732">
    <property type="protein sequence ID" value="SDS94852.1"/>
    <property type="molecule type" value="Genomic_DNA"/>
</dbReference>
<dbReference type="GO" id="GO:0005886">
    <property type="term" value="C:plasma membrane"/>
    <property type="evidence" value="ECO:0007669"/>
    <property type="project" value="UniProtKB-SubCell"/>
</dbReference>
<evidence type="ECO:0000256" key="11">
    <source>
        <dbReference type="ARBA" id="ARBA00023136"/>
    </source>
</evidence>
<comment type="similarity">
    <text evidence="4 13">Belongs to the dihydroorotate dehydrogenase family. Type 2 subfamily.</text>
</comment>
<keyword evidence="9 13" id="KW-0665">Pyrimidine biosynthesis</keyword>
<dbReference type="EC" id="1.3.5.2" evidence="13"/>
<dbReference type="GO" id="GO:0005737">
    <property type="term" value="C:cytoplasm"/>
    <property type="evidence" value="ECO:0007669"/>
    <property type="project" value="InterPro"/>
</dbReference>
<comment type="function">
    <text evidence="1 13">Catalyzes the conversion of dihydroorotate to orotate with quinone as electron acceptor.</text>
</comment>
<feature type="binding site" evidence="13">
    <location>
        <position position="184"/>
    </location>
    <ligand>
        <name>substrate</name>
    </ligand>
</feature>
<evidence type="ECO:0000256" key="13">
    <source>
        <dbReference type="HAMAP-Rule" id="MF_00225"/>
    </source>
</evidence>
<dbReference type="UniPathway" id="UPA00070">
    <property type="reaction ID" value="UER00946"/>
</dbReference>
<comment type="subcellular location">
    <subcellularLocation>
        <location evidence="2 13">Cell membrane</location>
        <topology evidence="2 13">Peripheral membrane protein</topology>
    </subcellularLocation>
</comment>
<dbReference type="GO" id="GO:0106430">
    <property type="term" value="F:dihydroorotate dehydrogenase (quinone) activity"/>
    <property type="evidence" value="ECO:0007669"/>
    <property type="project" value="UniProtKB-EC"/>
</dbReference>
<dbReference type="PANTHER" id="PTHR48109">
    <property type="entry name" value="DIHYDROOROTATE DEHYDROGENASE (QUINONE), MITOCHONDRIAL-RELATED"/>
    <property type="match status" value="1"/>
</dbReference>
<dbReference type="InterPro" id="IPR005719">
    <property type="entry name" value="Dihydroorotate_DH_2"/>
</dbReference>
<feature type="binding site" evidence="13">
    <location>
        <begin position="348"/>
        <end position="349"/>
    </location>
    <ligand>
        <name>FMN</name>
        <dbReference type="ChEBI" id="CHEBI:58210"/>
    </ligand>
</feature>
<evidence type="ECO:0000256" key="10">
    <source>
        <dbReference type="ARBA" id="ARBA00023002"/>
    </source>
</evidence>
<dbReference type="PROSITE" id="PS00911">
    <property type="entry name" value="DHODEHASE_1"/>
    <property type="match status" value="1"/>
</dbReference>
<proteinExistence type="inferred from homology"/>
<reference evidence="16 17" key="1">
    <citation type="submission" date="2016-10" db="EMBL/GenBank/DDBJ databases">
        <authorList>
            <person name="de Groot N.N."/>
        </authorList>
    </citation>
    <scope>NUCLEOTIDE SEQUENCE [LARGE SCALE GENOMIC DNA]</scope>
    <source>
        <strain evidence="16 17">DSM 22024</strain>
    </source>
</reference>
<dbReference type="FunFam" id="3.20.20.70:FF:000123">
    <property type="entry name" value="Dihydroorotate dehydrogenase (quinone)"/>
    <property type="match status" value="1"/>
</dbReference>
<feature type="domain" description="Dihydroorotate dehydrogenase catalytic" evidence="15">
    <location>
        <begin position="50"/>
        <end position="368"/>
    </location>
</feature>
<name>A0A1H1WCZ2_9ACTN</name>
<evidence type="ECO:0000313" key="17">
    <source>
        <dbReference type="Proteomes" id="UP000198983"/>
    </source>
</evidence>
<dbReference type="SUPFAM" id="SSF51395">
    <property type="entry name" value="FMN-linked oxidoreductases"/>
    <property type="match status" value="1"/>
</dbReference>
<evidence type="ECO:0000256" key="2">
    <source>
        <dbReference type="ARBA" id="ARBA00004202"/>
    </source>
</evidence>
<keyword evidence="7 13" id="KW-0285">Flavoprotein</keyword>
<dbReference type="Gene3D" id="3.20.20.70">
    <property type="entry name" value="Aldolase class I"/>
    <property type="match status" value="1"/>
</dbReference>
<keyword evidence="6 13" id="KW-1003">Cell membrane</keyword>
<dbReference type="NCBIfam" id="TIGR01036">
    <property type="entry name" value="pyrD_sub2"/>
    <property type="match status" value="1"/>
</dbReference>
<dbReference type="GO" id="GO:0006207">
    <property type="term" value="P:'de novo' pyrimidine nucleobase biosynthetic process"/>
    <property type="evidence" value="ECO:0007669"/>
    <property type="project" value="UniProtKB-UniRule"/>
</dbReference>
<dbReference type="InterPro" id="IPR013785">
    <property type="entry name" value="Aldolase_TIM"/>
</dbReference>
<dbReference type="STRING" id="117157.SAMN04489717_4457"/>
<dbReference type="NCBIfam" id="NF003648">
    <property type="entry name" value="PRK05286.2-1"/>
    <property type="match status" value="1"/>
</dbReference>
<evidence type="ECO:0000256" key="1">
    <source>
        <dbReference type="ARBA" id="ARBA00003125"/>
    </source>
</evidence>
<dbReference type="InterPro" id="IPR001295">
    <property type="entry name" value="Dihydroorotate_DH_CS"/>
</dbReference>
<feature type="binding site" evidence="13">
    <location>
        <position position="71"/>
    </location>
    <ligand>
        <name>substrate</name>
    </ligand>
</feature>
<evidence type="ECO:0000256" key="3">
    <source>
        <dbReference type="ARBA" id="ARBA00005161"/>
    </source>
</evidence>
<feature type="binding site" evidence="13">
    <location>
        <begin position="67"/>
        <end position="71"/>
    </location>
    <ligand>
        <name>FMN</name>
        <dbReference type="ChEBI" id="CHEBI:58210"/>
    </ligand>
</feature>
<feature type="binding site" evidence="13">
    <location>
        <begin position="273"/>
        <end position="274"/>
    </location>
    <ligand>
        <name>substrate</name>
    </ligand>
</feature>
<keyword evidence="10 13" id="KW-0560">Oxidoreductase</keyword>
<feature type="region of interest" description="Disordered" evidence="14">
    <location>
        <begin position="380"/>
        <end position="401"/>
    </location>
</feature>
<dbReference type="RefSeq" id="WP_092655565.1">
    <property type="nucleotide sequence ID" value="NZ_LT629732.1"/>
</dbReference>
<evidence type="ECO:0000256" key="14">
    <source>
        <dbReference type="SAM" id="MobiDB-lite"/>
    </source>
</evidence>
<sequence length="401" mass="42298">MYELLYRRVLQHIPAETAHRLAFAAIRFAGAVPGLGAGMRRVLGPTDPVLRVRALGMDLPGPLGLAAGFDKDAEGVDGLTALGFAYVEVGTITAQAQPGNPRPRMFRLPADRALVNRMGFNNHGAAAAADRLRRRVEGGQARGRTAYVGVNIGKTKVVPEAGAVGDYVASARRLAPYADYLVVNVSSPNTPGLRDLQAVERLRPLLAAVRQTLDEPARTERVDHRDRADHARPPTARRVPLLVKIAPDLSDADVDAVADLALDLGLDGIIATNTTIGRDGLRTDAGEVAELGAGGLSGAPLKARALEVIRRLHARVGDRLVLVAAGGIENADDAWERIRAGATLVQAYTGFIYGGPAWPRKVHRGIARRARAAGYGSVAEAVGTSGRPGPGGTPLSRSGRE</sequence>
<evidence type="ECO:0000256" key="4">
    <source>
        <dbReference type="ARBA" id="ARBA00005359"/>
    </source>
</evidence>
<dbReference type="CDD" id="cd04738">
    <property type="entry name" value="DHOD_2_like"/>
    <property type="match status" value="1"/>
</dbReference>
<evidence type="ECO:0000256" key="9">
    <source>
        <dbReference type="ARBA" id="ARBA00022975"/>
    </source>
</evidence>
<comment type="subunit">
    <text evidence="5 13">Monomer.</text>
</comment>
<keyword evidence="8 13" id="KW-0288">FMN</keyword>
<dbReference type="Pfam" id="PF01180">
    <property type="entry name" value="DHO_dh"/>
    <property type="match status" value="1"/>
</dbReference>
<dbReference type="NCBIfam" id="NF003652">
    <property type="entry name" value="PRK05286.2-5"/>
    <property type="match status" value="1"/>
</dbReference>
<gene>
    <name evidence="13" type="primary">pyrD</name>
    <name evidence="16" type="ORF">SAMN04489717_4457</name>
</gene>
<keyword evidence="11 13" id="KW-0472">Membrane</keyword>
<dbReference type="OrthoDB" id="9802377at2"/>
<feature type="binding site" evidence="13">
    <location>
        <position position="272"/>
    </location>
    <ligand>
        <name>FMN</name>
        <dbReference type="ChEBI" id="CHEBI:58210"/>
    </ligand>
</feature>
<organism evidence="16 17">
    <name type="scientific">Actinopolymorpha singaporensis</name>
    <dbReference type="NCBI Taxonomy" id="117157"/>
    <lineage>
        <taxon>Bacteria</taxon>
        <taxon>Bacillati</taxon>
        <taxon>Actinomycetota</taxon>
        <taxon>Actinomycetes</taxon>
        <taxon>Propionibacteriales</taxon>
        <taxon>Actinopolymorphaceae</taxon>
        <taxon>Actinopolymorpha</taxon>
    </lineage>
</organism>
<evidence type="ECO:0000259" key="15">
    <source>
        <dbReference type="Pfam" id="PF01180"/>
    </source>
</evidence>
<comment type="pathway">
    <text evidence="3 13">Pyrimidine metabolism; UMP biosynthesis via de novo pathway; orotate from (S)-dihydroorotate (quinone route): step 1/1.</text>
</comment>
<feature type="binding site" evidence="13">
    <location>
        <position position="184"/>
    </location>
    <ligand>
        <name>FMN</name>
        <dbReference type="ChEBI" id="CHEBI:58210"/>
    </ligand>
</feature>
<comment type="catalytic activity">
    <reaction evidence="12 13">
        <text>(S)-dihydroorotate + a quinone = orotate + a quinol</text>
        <dbReference type="Rhea" id="RHEA:30187"/>
        <dbReference type="ChEBI" id="CHEBI:24646"/>
        <dbReference type="ChEBI" id="CHEBI:30839"/>
        <dbReference type="ChEBI" id="CHEBI:30864"/>
        <dbReference type="ChEBI" id="CHEBI:132124"/>
        <dbReference type="EC" id="1.3.5.2"/>
    </reaction>
</comment>
<evidence type="ECO:0000256" key="8">
    <source>
        <dbReference type="ARBA" id="ARBA00022643"/>
    </source>
</evidence>
<evidence type="ECO:0000256" key="12">
    <source>
        <dbReference type="ARBA" id="ARBA00048639"/>
    </source>
</evidence>
<dbReference type="PROSITE" id="PS00912">
    <property type="entry name" value="DHODEHASE_2"/>
    <property type="match status" value="1"/>
</dbReference>
<feature type="binding site" evidence="13">
    <location>
        <position position="298"/>
    </location>
    <ligand>
        <name>FMN</name>
        <dbReference type="ChEBI" id="CHEBI:58210"/>
    </ligand>
</feature>
<feature type="binding site" evidence="13">
    <location>
        <position position="91"/>
    </location>
    <ligand>
        <name>FMN</name>
        <dbReference type="ChEBI" id="CHEBI:58210"/>
    </ligand>
</feature>
<evidence type="ECO:0000256" key="5">
    <source>
        <dbReference type="ARBA" id="ARBA00011245"/>
    </source>
</evidence>
<dbReference type="InterPro" id="IPR050074">
    <property type="entry name" value="DHO_dehydrogenase"/>
</dbReference>
<dbReference type="NCBIfam" id="NF003645">
    <property type="entry name" value="PRK05286.1-2"/>
    <property type="match status" value="1"/>
</dbReference>
<dbReference type="InterPro" id="IPR005720">
    <property type="entry name" value="Dihydroorotate_DH_cat"/>
</dbReference>
<dbReference type="Proteomes" id="UP000198983">
    <property type="component" value="Chromosome I"/>
</dbReference>
<evidence type="ECO:0000256" key="6">
    <source>
        <dbReference type="ARBA" id="ARBA00022475"/>
    </source>
</evidence>
<keyword evidence="17" id="KW-1185">Reference proteome</keyword>
<comment type="cofactor">
    <cofactor evidence="13">
        <name>FMN</name>
        <dbReference type="ChEBI" id="CHEBI:58210"/>
    </cofactor>
    <text evidence="13">Binds 1 FMN per subunit.</text>
</comment>
<accession>A0A1H1WCZ2</accession>
<dbReference type="PANTHER" id="PTHR48109:SF4">
    <property type="entry name" value="DIHYDROOROTATE DEHYDROGENASE (QUINONE), MITOCHONDRIAL"/>
    <property type="match status" value="1"/>
</dbReference>
<feature type="binding site" evidence="13">
    <location>
        <position position="151"/>
    </location>
    <ligand>
        <name>FMN</name>
        <dbReference type="ChEBI" id="CHEBI:58210"/>
    </ligand>
</feature>
<feature type="binding site" evidence="13">
    <location>
        <position position="244"/>
    </location>
    <ligand>
        <name>FMN</name>
        <dbReference type="ChEBI" id="CHEBI:58210"/>
    </ligand>
</feature>
<dbReference type="HAMAP" id="MF_00225">
    <property type="entry name" value="DHO_dh_type2"/>
    <property type="match status" value="1"/>
</dbReference>
<feature type="binding site" evidence="13">
    <location>
        <position position="327"/>
    </location>
    <ligand>
        <name>FMN</name>
        <dbReference type="ChEBI" id="CHEBI:58210"/>
    </ligand>
</feature>
<feature type="active site" description="Nucleophile" evidence="13">
    <location>
        <position position="187"/>
    </location>
</feature>
<feature type="binding site" evidence="13">
    <location>
        <begin position="116"/>
        <end position="120"/>
    </location>
    <ligand>
        <name>substrate</name>
    </ligand>
</feature>